<dbReference type="PANTHER" id="PTHR42648">
    <property type="entry name" value="TRANSPOSASE, PUTATIVE-RELATED"/>
    <property type="match status" value="1"/>
</dbReference>
<reference evidence="5 6" key="1">
    <citation type="journal article" date="2013" name="Genome Biol.">
        <title>The genome sequence of the most widely cultivated cacao type and its use to identify candidate genes regulating pod color.</title>
        <authorList>
            <person name="Motamayor J.C."/>
            <person name="Mockaitis K."/>
            <person name="Schmutz J."/>
            <person name="Haiminen N."/>
            <person name="Iii D.L."/>
            <person name="Cornejo O."/>
            <person name="Findley S.D."/>
            <person name="Zheng P."/>
            <person name="Utro F."/>
            <person name="Royaert S."/>
            <person name="Saski C."/>
            <person name="Jenkins J."/>
            <person name="Podicheti R."/>
            <person name="Zhao M."/>
            <person name="Scheffler B.E."/>
            <person name="Stack J.C."/>
            <person name="Feltus F.A."/>
            <person name="Mustiga G.M."/>
            <person name="Amores F."/>
            <person name="Phillips W."/>
            <person name="Marelli J.P."/>
            <person name="May G.D."/>
            <person name="Shapiro H."/>
            <person name="Ma J."/>
            <person name="Bustamante C.D."/>
            <person name="Schnell R.J."/>
            <person name="Main D."/>
            <person name="Gilbert D."/>
            <person name="Parida L."/>
            <person name="Kuhn D.N."/>
        </authorList>
    </citation>
    <scope>NUCLEOTIDE SEQUENCE [LARGE SCALE GENOMIC DNA]</scope>
    <source>
        <strain evidence="6">cv. Matina 1-6</strain>
    </source>
</reference>
<dbReference type="Gramene" id="EOX99491">
    <property type="protein sequence ID" value="EOX99491"/>
    <property type="gene ID" value="TCM_008173"/>
</dbReference>
<keyword evidence="6" id="KW-1185">Reference proteome</keyword>
<organism evidence="5 6">
    <name type="scientific">Theobroma cacao</name>
    <name type="common">Cacao</name>
    <name type="synonym">Cocoa</name>
    <dbReference type="NCBI Taxonomy" id="3641"/>
    <lineage>
        <taxon>Eukaryota</taxon>
        <taxon>Viridiplantae</taxon>
        <taxon>Streptophyta</taxon>
        <taxon>Embryophyta</taxon>
        <taxon>Tracheophyta</taxon>
        <taxon>Spermatophyta</taxon>
        <taxon>Magnoliopsida</taxon>
        <taxon>eudicotyledons</taxon>
        <taxon>Gunneridae</taxon>
        <taxon>Pentapetalae</taxon>
        <taxon>rosids</taxon>
        <taxon>malvids</taxon>
        <taxon>Malvales</taxon>
        <taxon>Malvaceae</taxon>
        <taxon>Byttnerioideae</taxon>
        <taxon>Theobroma</taxon>
    </lineage>
</organism>
<dbReference type="PANTHER" id="PTHR42648:SF22">
    <property type="entry name" value="REVERSE TRANSCRIPTASE TY1_COPIA-TYPE DOMAIN-CONTAINING PROTEIN"/>
    <property type="match status" value="1"/>
</dbReference>
<dbReference type="InterPro" id="IPR039537">
    <property type="entry name" value="Retrotran_Ty1/copia-like"/>
</dbReference>
<keyword evidence="2" id="KW-0378">Hydrolase</keyword>
<feature type="domain" description="Reverse transcriptase Ty1/copia-type" evidence="3">
    <location>
        <begin position="376"/>
        <end position="485"/>
    </location>
</feature>
<dbReference type="HOGENOM" id="CLU_557141_0_0_1"/>
<dbReference type="InParanoid" id="A0A061E558"/>
<dbReference type="GO" id="GO:0016787">
    <property type="term" value="F:hydrolase activity"/>
    <property type="evidence" value="ECO:0007669"/>
    <property type="project" value="UniProtKB-KW"/>
</dbReference>
<accession>A0A061E558</accession>
<gene>
    <name evidence="5" type="ORF">TCM_008173</name>
</gene>
<name>A0A061E558_THECC</name>
<proteinExistence type="predicted"/>
<evidence type="ECO:0000313" key="5">
    <source>
        <dbReference type="EMBL" id="EOX99491.1"/>
    </source>
</evidence>
<dbReference type="EMBL" id="CM001880">
    <property type="protein sequence ID" value="EOX99491.1"/>
    <property type="molecule type" value="Genomic_DNA"/>
</dbReference>
<dbReference type="Pfam" id="PF07727">
    <property type="entry name" value="RVT_2"/>
    <property type="match status" value="1"/>
</dbReference>
<evidence type="ECO:0000259" key="4">
    <source>
        <dbReference type="Pfam" id="PF25597"/>
    </source>
</evidence>
<sequence>MCYQPTIPPVQIPNRETIEIHALGQVGLGKRLILDTNKNMHAFDLVHCDIWGLCKTKSFFGSHFILTIIDDFNRATWVFLMKYKSKTEMYLLQFYNEVYTQFKVQVKILWTDNGLEFTYDDLMTYYFDQGMEPYLINRMPLFVLQNKTPYEVLLEKSLKYDHLKSFGYLCYKHKNSKLRNKFAPIAKSSVFIGYPSGQKGYRIYDLKSKKIYVLQDPLNLGQTTILDNSFNHVVPNVSELGLNESSISINPSISLIGHVSYNNKLVIDKPTSLAITHGSTMTGSTSFIDPHESFSPVSLGFELVRSNLSTTVAFSSNLIDSNLVNVSENIILEAFIIYNKWQVSCSLSGYDYVLPPSLAPPSIMPLSTFPSANSTYHKFTTSFLAIGFQQLDTDHSLFIFFHGGRSFIAVLTYVDDVTITKTYSDRISKLKHYLDAKFHIKNLGKLKYFLEIETACSQTGIPLSQCKYALNILTERDLTSCKPANFFIER</sequence>
<dbReference type="eggNOG" id="KOG0017">
    <property type="taxonomic scope" value="Eukaryota"/>
</dbReference>
<dbReference type="InterPro" id="IPR036397">
    <property type="entry name" value="RNaseH_sf"/>
</dbReference>
<evidence type="ECO:0000313" key="6">
    <source>
        <dbReference type="Proteomes" id="UP000026915"/>
    </source>
</evidence>
<dbReference type="GO" id="GO:0046872">
    <property type="term" value="F:metal ion binding"/>
    <property type="evidence" value="ECO:0007669"/>
    <property type="project" value="UniProtKB-KW"/>
</dbReference>
<dbReference type="Pfam" id="PF25597">
    <property type="entry name" value="SH3_retrovirus"/>
    <property type="match status" value="1"/>
</dbReference>
<evidence type="ECO:0000259" key="3">
    <source>
        <dbReference type="Pfam" id="PF07727"/>
    </source>
</evidence>
<dbReference type="InterPro" id="IPR013103">
    <property type="entry name" value="RVT_2"/>
</dbReference>
<evidence type="ECO:0000256" key="1">
    <source>
        <dbReference type="ARBA" id="ARBA00022723"/>
    </source>
</evidence>
<dbReference type="AlphaFoldDB" id="A0A061E558"/>
<dbReference type="Proteomes" id="UP000026915">
    <property type="component" value="Chromosome 2"/>
</dbReference>
<dbReference type="Gene3D" id="3.30.420.10">
    <property type="entry name" value="Ribonuclease H-like superfamily/Ribonuclease H"/>
    <property type="match status" value="1"/>
</dbReference>
<protein>
    <submittedName>
        <fullName evidence="5">Uncharacterized protein</fullName>
    </submittedName>
</protein>
<dbReference type="InterPro" id="IPR057670">
    <property type="entry name" value="SH3_retrovirus"/>
</dbReference>
<dbReference type="InterPro" id="IPR012337">
    <property type="entry name" value="RNaseH-like_sf"/>
</dbReference>
<dbReference type="SUPFAM" id="SSF53098">
    <property type="entry name" value="Ribonuclease H-like"/>
    <property type="match status" value="1"/>
</dbReference>
<evidence type="ECO:0000256" key="2">
    <source>
        <dbReference type="ARBA" id="ARBA00022801"/>
    </source>
</evidence>
<dbReference type="GO" id="GO:0003676">
    <property type="term" value="F:nucleic acid binding"/>
    <property type="evidence" value="ECO:0007669"/>
    <property type="project" value="InterPro"/>
</dbReference>
<keyword evidence="1" id="KW-0479">Metal-binding</keyword>
<feature type="domain" description="Retroviral polymerase SH3-like" evidence="4">
    <location>
        <begin position="169"/>
        <end position="214"/>
    </location>
</feature>